<dbReference type="Pfam" id="PF04655">
    <property type="entry name" value="APH_6_hur"/>
    <property type="match status" value="1"/>
</dbReference>
<dbReference type="GO" id="GO:0016773">
    <property type="term" value="F:phosphotransferase activity, alcohol group as acceptor"/>
    <property type="evidence" value="ECO:0007669"/>
    <property type="project" value="InterPro"/>
</dbReference>
<dbReference type="Proteomes" id="UP000295611">
    <property type="component" value="Unassembled WGS sequence"/>
</dbReference>
<keyword evidence="1" id="KW-0808">Transferase</keyword>
<reference evidence="1 2" key="1">
    <citation type="submission" date="2019-03" db="EMBL/GenBank/DDBJ databases">
        <title>Genomic Encyclopedia of Type Strains, Phase III (KMG-III): the genomes of soil and plant-associated and newly described type strains.</title>
        <authorList>
            <person name="Whitman W."/>
        </authorList>
    </citation>
    <scope>NUCLEOTIDE SEQUENCE [LARGE SCALE GENOMIC DNA]</scope>
    <source>
        <strain evidence="1 2">CECT 8976</strain>
    </source>
</reference>
<gene>
    <name evidence="1" type="ORF">DFP86_102378</name>
</gene>
<dbReference type="InterPro" id="IPR006748">
    <property type="entry name" value="NH2Glyco/OHUrea_AB-resist_kin"/>
</dbReference>
<protein>
    <submittedName>
        <fullName evidence="1">Streptomycin 6-kinase</fullName>
    </submittedName>
</protein>
<dbReference type="OrthoDB" id="3638028at2"/>
<keyword evidence="1" id="KW-0418">Kinase</keyword>
<comment type="caution">
    <text evidence="1">The sequence shown here is derived from an EMBL/GenBank/DDBJ whole genome shotgun (WGS) entry which is preliminary data.</text>
</comment>
<dbReference type="AlphaFoldDB" id="A0A4R7BBJ9"/>
<organism evidence="1 2">
    <name type="scientific">Paludibacterium purpuratum</name>
    <dbReference type="NCBI Taxonomy" id="1144873"/>
    <lineage>
        <taxon>Bacteria</taxon>
        <taxon>Pseudomonadati</taxon>
        <taxon>Pseudomonadota</taxon>
        <taxon>Betaproteobacteria</taxon>
        <taxon>Neisseriales</taxon>
        <taxon>Chromobacteriaceae</taxon>
        <taxon>Paludibacterium</taxon>
    </lineage>
</organism>
<dbReference type="RefSeq" id="WP_133678671.1">
    <property type="nucleotide sequence ID" value="NZ_SNZP01000002.1"/>
</dbReference>
<keyword evidence="2" id="KW-1185">Reference proteome</keyword>
<dbReference type="GO" id="GO:0019748">
    <property type="term" value="P:secondary metabolic process"/>
    <property type="evidence" value="ECO:0007669"/>
    <property type="project" value="InterPro"/>
</dbReference>
<dbReference type="InterPro" id="IPR011009">
    <property type="entry name" value="Kinase-like_dom_sf"/>
</dbReference>
<dbReference type="SUPFAM" id="SSF56112">
    <property type="entry name" value="Protein kinase-like (PK-like)"/>
    <property type="match status" value="1"/>
</dbReference>
<name>A0A4R7BBJ9_9NEIS</name>
<evidence type="ECO:0000313" key="1">
    <source>
        <dbReference type="EMBL" id="TDR82261.1"/>
    </source>
</evidence>
<sequence length="275" mass="30327">MPGSFPSDLLARYIAHWQLKADGVPFYTASSALRPVYWRGQPAMLKIALNEEEARGNRMMAWWDGRQAARVFGQHGPALLMERLSPTPSLTVMAQSDADEESVRILCRTAAGLHRLGADPQPVLVPLSQWFRALLDEAERHEIAVGQAARLAVSLLERQQDVVALHGDLHHGNVMHSAARGWLAIDPKGLYGERTFDYANLFCNPAPEVVRAPGRFERRLALVSAEAGLERVRLLSWIAAWAGLSTVWHRQDGDDDSAARFILDVALGALAGTLL</sequence>
<dbReference type="GO" id="GO:0016301">
    <property type="term" value="F:kinase activity"/>
    <property type="evidence" value="ECO:0007669"/>
    <property type="project" value="UniProtKB-KW"/>
</dbReference>
<proteinExistence type="predicted"/>
<evidence type="ECO:0000313" key="2">
    <source>
        <dbReference type="Proteomes" id="UP000295611"/>
    </source>
</evidence>
<dbReference type="Gene3D" id="3.90.1200.10">
    <property type="match status" value="1"/>
</dbReference>
<accession>A0A4R7BBJ9</accession>
<dbReference type="EMBL" id="SNZP01000002">
    <property type="protein sequence ID" value="TDR82261.1"/>
    <property type="molecule type" value="Genomic_DNA"/>
</dbReference>